<evidence type="ECO:0008006" key="5">
    <source>
        <dbReference type="Google" id="ProtNLM"/>
    </source>
</evidence>
<dbReference type="HOGENOM" id="CLU_089905_1_0_6"/>
<comment type="similarity">
    <text evidence="1">Belongs to the YggT family.</text>
</comment>
<reference evidence="3 4" key="1">
    <citation type="submission" date="2006-03" db="EMBL/GenBank/DDBJ databases">
        <title>Complete sequence of Shewanella denitrificans OS217.</title>
        <authorList>
            <consortium name="US DOE Joint Genome Institute"/>
            <person name="Copeland A."/>
            <person name="Lucas S."/>
            <person name="Lapidus A."/>
            <person name="Barry K."/>
            <person name="Detter J.C."/>
            <person name="Glavina del Rio T."/>
            <person name="Hammon N."/>
            <person name="Israni S."/>
            <person name="Dalin E."/>
            <person name="Tice H."/>
            <person name="Pitluck S."/>
            <person name="Brettin T."/>
            <person name="Bruce D."/>
            <person name="Han C."/>
            <person name="Tapia R."/>
            <person name="Gilna P."/>
            <person name="Kiss H."/>
            <person name="Schmutz J."/>
            <person name="Larimer F."/>
            <person name="Land M."/>
            <person name="Hauser L."/>
            <person name="Kyrpides N."/>
            <person name="Lykidis A."/>
            <person name="Richardson P."/>
        </authorList>
    </citation>
    <scope>NUCLEOTIDE SEQUENCE [LARGE SCALE GENOMIC DNA]</scope>
    <source>
        <strain evidence="4">OS217 / ATCC BAA-1090 / DSM 15013</strain>
    </source>
</reference>
<evidence type="ECO:0000313" key="3">
    <source>
        <dbReference type="EMBL" id="ABE55963.1"/>
    </source>
</evidence>
<dbReference type="STRING" id="318161.Sden_2684"/>
<feature type="transmembrane region" description="Helical" evidence="2">
    <location>
        <begin position="156"/>
        <end position="178"/>
    </location>
</feature>
<sequence length="184" mass="20674">MNMNAMSFLITTVFDLYLMVVILRFWLQWAKADFYNPFSQFIVKATHPVLAPMRRILPSVGSIDTASIVLALLVVLVKMLVLTLLAGAAIDILTLLLFSLISVVKEAGVLLFWLILIRALLSWFNQGHNPIVMMMTQLTEPVLAPVRRIIPPMGGLDLSVMFVIIGLNFLNMLLSQYVPFWAVI</sequence>
<dbReference type="PANTHER" id="PTHR33219">
    <property type="entry name" value="YLMG HOMOLOG PROTEIN 2, CHLOROPLASTIC"/>
    <property type="match status" value="1"/>
</dbReference>
<gene>
    <name evidence="3" type="ordered locus">Sden_2684</name>
</gene>
<evidence type="ECO:0000313" key="4">
    <source>
        <dbReference type="Proteomes" id="UP000001982"/>
    </source>
</evidence>
<dbReference type="InterPro" id="IPR003425">
    <property type="entry name" value="CCB3/YggT"/>
</dbReference>
<dbReference type="KEGG" id="sdn:Sden_2684"/>
<keyword evidence="2" id="KW-0472">Membrane</keyword>
<feature type="transmembrane region" description="Helical" evidence="2">
    <location>
        <begin position="56"/>
        <end position="77"/>
    </location>
</feature>
<organism evidence="3 4">
    <name type="scientific">Shewanella denitrificans (strain OS217 / ATCC BAA-1090 / DSM 15013)</name>
    <dbReference type="NCBI Taxonomy" id="318161"/>
    <lineage>
        <taxon>Bacteria</taxon>
        <taxon>Pseudomonadati</taxon>
        <taxon>Pseudomonadota</taxon>
        <taxon>Gammaproteobacteria</taxon>
        <taxon>Alteromonadales</taxon>
        <taxon>Shewanellaceae</taxon>
        <taxon>Shewanella</taxon>
    </lineage>
</organism>
<dbReference type="AlphaFoldDB" id="Q12KR3"/>
<keyword evidence="2" id="KW-0812">Transmembrane</keyword>
<keyword evidence="4" id="KW-1185">Reference proteome</keyword>
<evidence type="ECO:0000256" key="2">
    <source>
        <dbReference type="SAM" id="Phobius"/>
    </source>
</evidence>
<dbReference type="Pfam" id="PF02325">
    <property type="entry name" value="CCB3_YggT"/>
    <property type="match status" value="2"/>
</dbReference>
<proteinExistence type="inferred from homology"/>
<feature type="transmembrane region" description="Helical" evidence="2">
    <location>
        <begin position="7"/>
        <end position="27"/>
    </location>
</feature>
<keyword evidence="2" id="KW-1133">Transmembrane helix</keyword>
<name>Q12KR3_SHEDO</name>
<dbReference type="Proteomes" id="UP000001982">
    <property type="component" value="Chromosome"/>
</dbReference>
<evidence type="ECO:0000256" key="1">
    <source>
        <dbReference type="ARBA" id="ARBA00010894"/>
    </source>
</evidence>
<dbReference type="EMBL" id="CP000302">
    <property type="protein sequence ID" value="ABE55963.1"/>
    <property type="molecule type" value="Genomic_DNA"/>
</dbReference>
<protein>
    <recommendedName>
        <fullName evidence="5">YggT family protein</fullName>
    </recommendedName>
</protein>
<dbReference type="GO" id="GO:0016020">
    <property type="term" value="C:membrane"/>
    <property type="evidence" value="ECO:0007669"/>
    <property type="project" value="InterPro"/>
</dbReference>
<dbReference type="eggNOG" id="COG0762">
    <property type="taxonomic scope" value="Bacteria"/>
</dbReference>
<accession>Q12KR3</accession>
<dbReference type="PANTHER" id="PTHR33219:SF14">
    <property type="entry name" value="PROTEIN COFACTOR ASSEMBLY OF COMPLEX C SUBUNIT B CCB3, CHLOROPLASTIC-RELATED"/>
    <property type="match status" value="1"/>
</dbReference>